<evidence type="ECO:0000313" key="2">
    <source>
        <dbReference type="Proteomes" id="UP000011116"/>
    </source>
</evidence>
<dbReference type="Proteomes" id="UP000011116">
    <property type="component" value="Chromosome 1H"/>
</dbReference>
<dbReference type="AlphaFoldDB" id="A0A8I6WT12"/>
<dbReference type="EnsemblPlants" id="HORVU.MOREX.r3.1HG0051850.1">
    <property type="protein sequence ID" value="HORVU.MOREX.r3.1HG0051850.1.CDS1"/>
    <property type="gene ID" value="HORVU.MOREX.r3.1HG0051850"/>
</dbReference>
<dbReference type="SMR" id="A0A8I6WT12"/>
<dbReference type="PANTHER" id="PTHR47482">
    <property type="entry name" value="OS11G0632001 PROTEIN"/>
    <property type="match status" value="1"/>
</dbReference>
<reference evidence="2" key="1">
    <citation type="journal article" date="2012" name="Nature">
        <title>A physical, genetic and functional sequence assembly of the barley genome.</title>
        <authorList>
            <consortium name="The International Barley Genome Sequencing Consortium"/>
            <person name="Mayer K.F."/>
            <person name="Waugh R."/>
            <person name="Brown J.W."/>
            <person name="Schulman A."/>
            <person name="Langridge P."/>
            <person name="Platzer M."/>
            <person name="Fincher G.B."/>
            <person name="Muehlbauer G.J."/>
            <person name="Sato K."/>
            <person name="Close T.J."/>
            <person name="Wise R.P."/>
            <person name="Stein N."/>
        </authorList>
    </citation>
    <scope>NUCLEOTIDE SEQUENCE [LARGE SCALE GENOMIC DNA]</scope>
    <source>
        <strain evidence="2">cv. Morex</strain>
    </source>
</reference>
<evidence type="ECO:0000313" key="1">
    <source>
        <dbReference type="EnsemblPlants" id="HORVU.MOREX.r3.1HG0051850.1.CDS1"/>
    </source>
</evidence>
<evidence type="ECO:0008006" key="3">
    <source>
        <dbReference type="Google" id="ProtNLM"/>
    </source>
</evidence>
<dbReference type="Gramene" id="HORVU.MOREX.r2.1HG0040600.1">
    <property type="protein sequence ID" value="HORVU.MOREX.r2.1HG0040600.1.CDS.1"/>
    <property type="gene ID" value="HORVU.MOREX.r2.1HG0040600"/>
</dbReference>
<accession>A0A8I6WT12</accession>
<proteinExistence type="predicted"/>
<sequence>MFVKRRDNSWVVTEINGDHNHPLIKKWSMIGYRRSHRHITEEEEQFVKLLHSYNLEPSRHMQLLTELHGQREAIGYTDKDLANLLAKFRAEHKYSDMHDIIEYFKSNNNLTKTSSTTTSMMMMIRSNAFIGLMVQREGLTSFSMVVSLLTQHI</sequence>
<reference evidence="1" key="2">
    <citation type="submission" date="2020-10" db="EMBL/GenBank/DDBJ databases">
        <authorList>
            <person name="Scholz U."/>
            <person name="Mascher M."/>
            <person name="Fiebig A."/>
        </authorList>
    </citation>
    <scope>NUCLEOTIDE SEQUENCE [LARGE SCALE GENOMIC DNA]</scope>
    <source>
        <strain evidence="1">cv. Morex</strain>
    </source>
</reference>
<dbReference type="Gramene" id="HORVU.MOREX.r3.1HG0051850.1">
    <property type="protein sequence ID" value="HORVU.MOREX.r3.1HG0051850.1.CDS1"/>
    <property type="gene ID" value="HORVU.MOREX.r3.1HG0051850"/>
</dbReference>
<keyword evidence="2" id="KW-1185">Reference proteome</keyword>
<organism evidence="1 2">
    <name type="scientific">Hordeum vulgare subsp. vulgare</name>
    <name type="common">Domesticated barley</name>
    <dbReference type="NCBI Taxonomy" id="112509"/>
    <lineage>
        <taxon>Eukaryota</taxon>
        <taxon>Viridiplantae</taxon>
        <taxon>Streptophyta</taxon>
        <taxon>Embryophyta</taxon>
        <taxon>Tracheophyta</taxon>
        <taxon>Spermatophyta</taxon>
        <taxon>Magnoliopsida</taxon>
        <taxon>Liliopsida</taxon>
        <taxon>Poales</taxon>
        <taxon>Poaceae</taxon>
        <taxon>BOP clade</taxon>
        <taxon>Pooideae</taxon>
        <taxon>Triticodae</taxon>
        <taxon>Triticeae</taxon>
        <taxon>Hordeinae</taxon>
        <taxon>Hordeum</taxon>
    </lineage>
</organism>
<protein>
    <recommendedName>
        <fullName evidence="3">Protein FAR1-RELATED SEQUENCE</fullName>
    </recommendedName>
</protein>
<name>A0A8I6WT12_HORVV</name>
<reference evidence="1" key="3">
    <citation type="submission" date="2022-01" db="UniProtKB">
        <authorList>
            <consortium name="EnsemblPlants"/>
        </authorList>
    </citation>
    <scope>IDENTIFICATION</scope>
    <source>
        <strain evidence="1">subsp. vulgare</strain>
    </source>
</reference>
<dbReference type="PANTHER" id="PTHR47482:SF24">
    <property type="entry name" value="PROTEIN FAR1-RELATED SEQUENCE"/>
    <property type="match status" value="1"/>
</dbReference>